<dbReference type="EMBL" id="FNEK01000024">
    <property type="protein sequence ID" value="SDJ78010.1"/>
    <property type="molecule type" value="Genomic_DNA"/>
</dbReference>
<proteinExistence type="predicted"/>
<evidence type="ECO:0000256" key="1">
    <source>
        <dbReference type="SAM" id="SignalP"/>
    </source>
</evidence>
<keyword evidence="3" id="KW-0808">Transferase</keyword>
<dbReference type="Gene3D" id="3.40.250.10">
    <property type="entry name" value="Rhodanese-like domain"/>
    <property type="match status" value="1"/>
</dbReference>
<dbReference type="InterPro" id="IPR036873">
    <property type="entry name" value="Rhodanese-like_dom_sf"/>
</dbReference>
<evidence type="ECO:0000259" key="2">
    <source>
        <dbReference type="PROSITE" id="PS50206"/>
    </source>
</evidence>
<dbReference type="RefSeq" id="WP_093156419.1">
    <property type="nucleotide sequence ID" value="NZ_FNEK01000024.1"/>
</dbReference>
<accession>A0A1G8WK93</accession>
<dbReference type="Proteomes" id="UP000199382">
    <property type="component" value="Unassembled WGS sequence"/>
</dbReference>
<feature type="domain" description="Rhodanese" evidence="2">
    <location>
        <begin position="48"/>
        <end position="156"/>
    </location>
</feature>
<dbReference type="STRING" id="571298.SAMN04488026_102410"/>
<dbReference type="OrthoDB" id="7835227at2"/>
<dbReference type="SMART" id="SM00450">
    <property type="entry name" value="RHOD"/>
    <property type="match status" value="1"/>
</dbReference>
<organism evidence="3 4">
    <name type="scientific">Aliiruegeria lutimaris</name>
    <dbReference type="NCBI Taxonomy" id="571298"/>
    <lineage>
        <taxon>Bacteria</taxon>
        <taxon>Pseudomonadati</taxon>
        <taxon>Pseudomonadota</taxon>
        <taxon>Alphaproteobacteria</taxon>
        <taxon>Rhodobacterales</taxon>
        <taxon>Roseobacteraceae</taxon>
        <taxon>Aliiruegeria</taxon>
    </lineage>
</organism>
<dbReference type="GO" id="GO:0016740">
    <property type="term" value="F:transferase activity"/>
    <property type="evidence" value="ECO:0007669"/>
    <property type="project" value="UniProtKB-KW"/>
</dbReference>
<dbReference type="AlphaFoldDB" id="A0A1G8WK93"/>
<gene>
    <name evidence="3" type="ORF">SAMN04488026_102410</name>
</gene>
<evidence type="ECO:0000313" key="4">
    <source>
        <dbReference type="Proteomes" id="UP000199382"/>
    </source>
</evidence>
<dbReference type="PROSITE" id="PS50206">
    <property type="entry name" value="RHODANESE_3"/>
    <property type="match status" value="1"/>
</dbReference>
<reference evidence="3 4" key="1">
    <citation type="submission" date="2016-10" db="EMBL/GenBank/DDBJ databases">
        <authorList>
            <person name="de Groot N.N."/>
        </authorList>
    </citation>
    <scope>NUCLEOTIDE SEQUENCE [LARGE SCALE GENOMIC DNA]</scope>
    <source>
        <strain evidence="3 4">DSM 25294</strain>
    </source>
</reference>
<dbReference type="SUPFAM" id="SSF52821">
    <property type="entry name" value="Rhodanese/Cell cycle control phosphatase"/>
    <property type="match status" value="1"/>
</dbReference>
<evidence type="ECO:0000313" key="3">
    <source>
        <dbReference type="EMBL" id="SDJ78010.1"/>
    </source>
</evidence>
<dbReference type="PANTHER" id="PTHR45431:SF3">
    <property type="entry name" value="RHODANESE-LIKE DOMAIN-CONTAINING PROTEIN 15, CHLOROPLASTIC"/>
    <property type="match status" value="1"/>
</dbReference>
<keyword evidence="4" id="KW-1185">Reference proteome</keyword>
<sequence>MKLILAPAAFLLSLVGATLVHAADLPASKQTALGLYLSASEAAGFMAEHPSAIMIDVRTPEEIDETGIADEVDALIPLAIVDKSKRLVFNPDFIPGIAKLVQDRGIKADHPIVVICRSGNRSAQAVDALSQYGFTQLYTVTDGYEGDRAASGPNAGQRDVNGWKNAGLPWHNQKAASCAPAREGGAC</sequence>
<name>A0A1G8WK93_9RHOB</name>
<keyword evidence="1" id="KW-0732">Signal</keyword>
<dbReference type="Pfam" id="PF00581">
    <property type="entry name" value="Rhodanese"/>
    <property type="match status" value="1"/>
</dbReference>
<feature type="chain" id="PRO_5011672816" evidence="1">
    <location>
        <begin position="23"/>
        <end position="187"/>
    </location>
</feature>
<feature type="signal peptide" evidence="1">
    <location>
        <begin position="1"/>
        <end position="22"/>
    </location>
</feature>
<dbReference type="InterPro" id="IPR001763">
    <property type="entry name" value="Rhodanese-like_dom"/>
</dbReference>
<dbReference type="InterPro" id="IPR052367">
    <property type="entry name" value="Thiosulfate_ST/Rhodanese-like"/>
</dbReference>
<dbReference type="PANTHER" id="PTHR45431">
    <property type="entry name" value="RHODANESE-LIKE DOMAIN-CONTAINING PROTEIN 15, CHLOROPLASTIC"/>
    <property type="match status" value="1"/>
</dbReference>
<protein>
    <submittedName>
        <fullName evidence="3">Rhodanese-related sulfurtransferase</fullName>
    </submittedName>
</protein>